<gene>
    <name evidence="1" type="ORF">D5H75_40165</name>
</gene>
<dbReference type="AlphaFoldDB" id="A0A3A4ALA7"/>
<evidence type="ECO:0000313" key="2">
    <source>
        <dbReference type="Proteomes" id="UP000265768"/>
    </source>
</evidence>
<name>A0A3A4ALA7_9ACTN</name>
<protein>
    <submittedName>
        <fullName evidence="1">Uncharacterized protein</fullName>
    </submittedName>
</protein>
<accession>A0A3A4ALA7</accession>
<proteinExistence type="predicted"/>
<organism evidence="1 2">
    <name type="scientific">Bailinhaonella thermotolerans</name>
    <dbReference type="NCBI Taxonomy" id="1070861"/>
    <lineage>
        <taxon>Bacteria</taxon>
        <taxon>Bacillati</taxon>
        <taxon>Actinomycetota</taxon>
        <taxon>Actinomycetes</taxon>
        <taxon>Streptosporangiales</taxon>
        <taxon>Streptosporangiaceae</taxon>
        <taxon>Bailinhaonella</taxon>
    </lineage>
</organism>
<dbReference type="Pfam" id="PF03237">
    <property type="entry name" value="Terminase_6N"/>
    <property type="match status" value="1"/>
</dbReference>
<reference evidence="1 2" key="1">
    <citation type="submission" date="2018-09" db="EMBL/GenBank/DDBJ databases">
        <title>YIM 75507 draft genome.</title>
        <authorList>
            <person name="Tang S."/>
            <person name="Feng Y."/>
        </authorList>
    </citation>
    <scope>NUCLEOTIDE SEQUENCE [LARGE SCALE GENOMIC DNA]</scope>
    <source>
        <strain evidence="1 2">YIM 75507</strain>
    </source>
</reference>
<dbReference type="Proteomes" id="UP000265768">
    <property type="component" value="Unassembled WGS sequence"/>
</dbReference>
<keyword evidence="2" id="KW-1185">Reference proteome</keyword>
<comment type="caution">
    <text evidence="1">The sequence shown here is derived from an EMBL/GenBank/DDBJ whole genome shotgun (WGS) entry which is preliminary data.</text>
</comment>
<dbReference type="EMBL" id="QZEY01000035">
    <property type="protein sequence ID" value="RJL19744.1"/>
    <property type="molecule type" value="Genomic_DNA"/>
</dbReference>
<dbReference type="OrthoDB" id="4519042at2"/>
<evidence type="ECO:0000313" key="1">
    <source>
        <dbReference type="EMBL" id="RJL19744.1"/>
    </source>
</evidence>
<sequence length="516" mass="55776">MTTDAAADLAALAQLNASLEALRGDVLATPVTLARALDHTYRVRPHLRLIGDALADVAAGRVERLAIFTPPQVGKSVTVSEWGVFWWLARHPRHAVILTSYAASLAHRRGRRVRRLVEAYGAPYGLVLDRGSKAVDNWQLTAGGGLRSAGMDGGITGNPGDAIWIDDPHKSRAEANSRTLRDRVHNSYSADLLTRRAPGAPIILVMTRWHPDDLGARILADEGREDEGGRWRVIHLPALADPALTGGADPLGRKAGEPLTHPKIPTRDSSAALRHWLDAQATTRPGDWGALYQGNPQPSEGALVTYELLRQRRDYHPTARPARRAVAVDPAGGGRDTVGIIAGYLASDRRLYWTHDASGVMSAAEWPRRVCEVAADTDADLIIVEINYGGDMAIRLIRTAWDALRREHPTGRYAELPPRIEAVRGKAGKLLRADPVAQALTEDHIRIAAPLPLLEEEWATWQPLDPDSPGRIDASVYLALRLLPIPGASSVVSTAAGLSKTAAGTGRGLAGIPLRR</sequence>